<protein>
    <submittedName>
        <fullName evidence="7">Daunorubicin/doxorubicin resistance ATP-binding protein DrrA</fullName>
        <ecNumber evidence="7">3.6.3.-</ecNumber>
    </submittedName>
</protein>
<evidence type="ECO:0000313" key="7">
    <source>
        <dbReference type="EMBL" id="VVD68612.1"/>
    </source>
</evidence>
<dbReference type="GO" id="GO:0005524">
    <property type="term" value="F:ATP binding"/>
    <property type="evidence" value="ECO:0007669"/>
    <property type="project" value="UniProtKB-KW"/>
</dbReference>
<keyword evidence="3" id="KW-0997">Cell inner membrane</keyword>
<sequence length="329" mass="35786">MLDTYPSSLRTTQRYPVACVKQKTLIASFKSVSRAVDGRLALSDLSFDLHAGEVVALLGPNGAGKTTSIRILLGLSGVTSGEVSLFGHRAGSRTARERTGALLQVGEASVPENLRIDEHIDLFRSYYPRPLPMSEILEIAGLTGLEKRRFGKLSGGEQQRLLFALAICGNPDLLFLDEPTVSMDVETRRAMWQQIRRFAAMGKTILLTTHYLEEADALANRIVVLKRGRKIAEGTPAEIKAISGKCTVACKTNLSAEQLRRMEAVVSVFADGRRTLITTSAPEATVRELMALDPDLSDLELTTAALEDAFVLLTERDECADLALPGDSV</sequence>
<keyword evidence="5 7" id="KW-0067">ATP-binding</keyword>
<dbReference type="InterPro" id="IPR050763">
    <property type="entry name" value="ABC_transporter_ATP-binding"/>
</dbReference>
<dbReference type="Pfam" id="PF00005">
    <property type="entry name" value="ABC_tran"/>
    <property type="match status" value="1"/>
</dbReference>
<keyword evidence="2" id="KW-1003">Cell membrane</keyword>
<evidence type="ECO:0000256" key="5">
    <source>
        <dbReference type="ARBA" id="ARBA00022840"/>
    </source>
</evidence>
<name>A0A5E4S1S9_9BURK</name>
<dbReference type="InterPro" id="IPR027417">
    <property type="entry name" value="P-loop_NTPase"/>
</dbReference>
<organism evidence="7 8">
    <name type="scientific">Pandoraea communis</name>
    <dbReference type="NCBI Taxonomy" id="2508297"/>
    <lineage>
        <taxon>Bacteria</taxon>
        <taxon>Pseudomonadati</taxon>
        <taxon>Pseudomonadota</taxon>
        <taxon>Betaproteobacteria</taxon>
        <taxon>Burkholderiales</taxon>
        <taxon>Burkholderiaceae</taxon>
        <taxon>Pandoraea</taxon>
    </lineage>
</organism>
<dbReference type="GO" id="GO:0016887">
    <property type="term" value="F:ATP hydrolysis activity"/>
    <property type="evidence" value="ECO:0007669"/>
    <property type="project" value="InterPro"/>
</dbReference>
<dbReference type="Gene3D" id="3.40.50.300">
    <property type="entry name" value="P-loop containing nucleotide triphosphate hydrolases"/>
    <property type="match status" value="1"/>
</dbReference>
<proteinExistence type="predicted"/>
<dbReference type="CDD" id="cd03230">
    <property type="entry name" value="ABC_DR_subfamily_A"/>
    <property type="match status" value="1"/>
</dbReference>
<dbReference type="PANTHER" id="PTHR42711">
    <property type="entry name" value="ABC TRANSPORTER ATP-BINDING PROTEIN"/>
    <property type="match status" value="1"/>
</dbReference>
<dbReference type="AlphaFoldDB" id="A0A5E4S1S9"/>
<keyword evidence="3" id="KW-0472">Membrane</keyword>
<keyword evidence="4" id="KW-0547">Nucleotide-binding</keyword>
<feature type="domain" description="ABC transporter" evidence="6">
    <location>
        <begin position="27"/>
        <end position="252"/>
    </location>
</feature>
<dbReference type="InterPro" id="IPR003439">
    <property type="entry name" value="ABC_transporter-like_ATP-bd"/>
</dbReference>
<dbReference type="SMART" id="SM00382">
    <property type="entry name" value="AAA"/>
    <property type="match status" value="1"/>
</dbReference>
<keyword evidence="1" id="KW-0813">Transport</keyword>
<evidence type="ECO:0000256" key="3">
    <source>
        <dbReference type="ARBA" id="ARBA00022519"/>
    </source>
</evidence>
<evidence type="ECO:0000259" key="6">
    <source>
        <dbReference type="PROSITE" id="PS50893"/>
    </source>
</evidence>
<dbReference type="InterPro" id="IPR017871">
    <property type="entry name" value="ABC_transporter-like_CS"/>
</dbReference>
<dbReference type="EC" id="3.6.3.-" evidence="7"/>
<evidence type="ECO:0000256" key="1">
    <source>
        <dbReference type="ARBA" id="ARBA00022448"/>
    </source>
</evidence>
<reference evidence="7 8" key="1">
    <citation type="submission" date="2019-08" db="EMBL/GenBank/DDBJ databases">
        <authorList>
            <person name="Peeters C."/>
        </authorList>
    </citation>
    <scope>NUCLEOTIDE SEQUENCE [LARGE SCALE GENOMIC DNA]</scope>
    <source>
        <strain evidence="7 8">LMG 31111</strain>
    </source>
</reference>
<keyword evidence="8" id="KW-1185">Reference proteome</keyword>
<dbReference type="PROSITE" id="PS00211">
    <property type="entry name" value="ABC_TRANSPORTER_1"/>
    <property type="match status" value="1"/>
</dbReference>
<gene>
    <name evidence="7" type="primary">drrA_2</name>
    <name evidence="7" type="ORF">PCO31111_00497</name>
</gene>
<dbReference type="PROSITE" id="PS50893">
    <property type="entry name" value="ABC_TRANSPORTER_2"/>
    <property type="match status" value="1"/>
</dbReference>
<dbReference type="InterPro" id="IPR003593">
    <property type="entry name" value="AAA+_ATPase"/>
</dbReference>
<dbReference type="SUPFAM" id="SSF52540">
    <property type="entry name" value="P-loop containing nucleoside triphosphate hydrolases"/>
    <property type="match status" value="1"/>
</dbReference>
<evidence type="ECO:0000256" key="4">
    <source>
        <dbReference type="ARBA" id="ARBA00022741"/>
    </source>
</evidence>
<accession>A0A5E4S1S9</accession>
<dbReference type="PANTHER" id="PTHR42711:SF17">
    <property type="entry name" value="ABC TRANSPORTER ATP-BINDING PROTEIN"/>
    <property type="match status" value="1"/>
</dbReference>
<evidence type="ECO:0000313" key="8">
    <source>
        <dbReference type="Proteomes" id="UP000383971"/>
    </source>
</evidence>
<evidence type="ECO:0000256" key="2">
    <source>
        <dbReference type="ARBA" id="ARBA00022475"/>
    </source>
</evidence>
<dbReference type="Proteomes" id="UP000383971">
    <property type="component" value="Unassembled WGS sequence"/>
</dbReference>
<keyword evidence="7" id="KW-0378">Hydrolase</keyword>
<dbReference type="EMBL" id="CABPSE010000001">
    <property type="protein sequence ID" value="VVD68612.1"/>
    <property type="molecule type" value="Genomic_DNA"/>
</dbReference>